<dbReference type="SUPFAM" id="SSF51338">
    <property type="entry name" value="Composite domain of metallo-dependent hydrolases"/>
    <property type="match status" value="1"/>
</dbReference>
<organism evidence="3 4">
    <name type="scientific">Plastoroseomonas hellenica</name>
    <dbReference type="NCBI Taxonomy" id="2687306"/>
    <lineage>
        <taxon>Bacteria</taxon>
        <taxon>Pseudomonadati</taxon>
        <taxon>Pseudomonadota</taxon>
        <taxon>Alphaproteobacteria</taxon>
        <taxon>Acetobacterales</taxon>
        <taxon>Acetobacteraceae</taxon>
        <taxon>Plastoroseomonas</taxon>
    </lineage>
</organism>
<dbReference type="Proteomes" id="UP001196870">
    <property type="component" value="Unassembled WGS sequence"/>
</dbReference>
<sequence length="473" mass="49818">MIEDPQPGRRLLLAGAAGALAAGLPQAPLHAQPRSDRPLLFRGATLVTMEDAEGGVRRGDLLVREGRIAAIADRIDANEAEVVAAEGDILIPGLINSHIHLGQAIIRGLSADHTLGQYFQTVVGRYSPKLTAEDLAASDHLGALEQIAAGVTTIFDWSREVLTPAHADAAVDAMRRAGIRAFLGYAIPGAAQGGEAVKADIRRLLAGPLAARDGRVRLALGLRGPDSSPPEETPADFTLAQELGLLHQFHVGTWLYPGRRPRGVAALAAGRLLTARSILVHANELDEDEYRMVADAGAGIVVTPEVEMLMGHGQPATGRVLRGGGRPGLGVDVVTGTGGDMFTQMRMALAAQRLADNLLARQRREPLAAVTLTTRQVLAAATIDAARLLGIEAEVGSLKVGKRADLVLLKGGGPATTPLHDPVGAVVMQAHPGMVDTVLIDGEPIRRDGRFLGRDIAKAASDLQRQAESLMRR</sequence>
<gene>
    <name evidence="3" type="ORF">GXW71_05930</name>
</gene>
<protein>
    <submittedName>
        <fullName evidence="3">Amidohydrolase family protein</fullName>
    </submittedName>
</protein>
<dbReference type="InterPro" id="IPR032466">
    <property type="entry name" value="Metal_Hydrolase"/>
</dbReference>
<proteinExistence type="inferred from homology"/>
<comment type="caution">
    <text evidence="3">The sequence shown here is derived from an EMBL/GenBank/DDBJ whole genome shotgun (WGS) entry which is preliminary data.</text>
</comment>
<dbReference type="SUPFAM" id="SSF51556">
    <property type="entry name" value="Metallo-dependent hydrolases"/>
    <property type="match status" value="1"/>
</dbReference>
<keyword evidence="4" id="KW-1185">Reference proteome</keyword>
<dbReference type="NCBIfam" id="NF006056">
    <property type="entry name" value="PRK08204.1"/>
    <property type="match status" value="1"/>
</dbReference>
<comment type="similarity">
    <text evidence="1">Belongs to the metallo-dependent hydrolases superfamily. ATZ/TRZ family.</text>
</comment>
<name>A0ABS5EUD8_9PROT</name>
<dbReference type="Gene3D" id="3.20.20.140">
    <property type="entry name" value="Metal-dependent hydrolases"/>
    <property type="match status" value="1"/>
</dbReference>
<dbReference type="Pfam" id="PF01979">
    <property type="entry name" value="Amidohydro_1"/>
    <property type="match status" value="1"/>
</dbReference>
<dbReference type="PANTHER" id="PTHR43794">
    <property type="entry name" value="AMINOHYDROLASE SSNA-RELATED"/>
    <property type="match status" value="1"/>
</dbReference>
<evidence type="ECO:0000259" key="2">
    <source>
        <dbReference type="Pfam" id="PF01979"/>
    </source>
</evidence>
<dbReference type="InterPro" id="IPR050287">
    <property type="entry name" value="MTA/SAH_deaminase"/>
</dbReference>
<dbReference type="PANTHER" id="PTHR43794:SF5">
    <property type="entry name" value="CHLOROHYDROLASE FAMILY PROTEIN"/>
    <property type="match status" value="1"/>
</dbReference>
<dbReference type="EMBL" id="JAAGBB010000005">
    <property type="protein sequence ID" value="MBR0663895.1"/>
    <property type="molecule type" value="Genomic_DNA"/>
</dbReference>
<dbReference type="Gene3D" id="2.30.40.10">
    <property type="entry name" value="Urease, subunit C, domain 1"/>
    <property type="match status" value="1"/>
</dbReference>
<evidence type="ECO:0000256" key="1">
    <source>
        <dbReference type="ARBA" id="ARBA00006745"/>
    </source>
</evidence>
<evidence type="ECO:0000313" key="3">
    <source>
        <dbReference type="EMBL" id="MBR0663895.1"/>
    </source>
</evidence>
<reference evidence="4" key="1">
    <citation type="journal article" date="2021" name="Syst. Appl. Microbiol.">
        <title>Roseomonas hellenica sp. nov., isolated from roots of wild-growing Alkanna tinctoria.</title>
        <authorList>
            <person name="Rat A."/>
            <person name="Naranjo H.D."/>
            <person name="Lebbe L."/>
            <person name="Cnockaert M."/>
            <person name="Krigas N."/>
            <person name="Grigoriadou K."/>
            <person name="Maloupa E."/>
            <person name="Willems A."/>
        </authorList>
    </citation>
    <scope>NUCLEOTIDE SEQUENCE [LARGE SCALE GENOMIC DNA]</scope>
    <source>
        <strain evidence="4">LMG 31523</strain>
    </source>
</reference>
<accession>A0ABS5EUD8</accession>
<dbReference type="RefSeq" id="WP_211851484.1">
    <property type="nucleotide sequence ID" value="NZ_JAAGBB010000005.1"/>
</dbReference>
<dbReference type="InterPro" id="IPR006680">
    <property type="entry name" value="Amidohydro-rel"/>
</dbReference>
<dbReference type="InterPro" id="IPR011059">
    <property type="entry name" value="Metal-dep_hydrolase_composite"/>
</dbReference>
<feature type="domain" description="Amidohydrolase-related" evidence="2">
    <location>
        <begin position="89"/>
        <end position="443"/>
    </location>
</feature>
<evidence type="ECO:0000313" key="4">
    <source>
        <dbReference type="Proteomes" id="UP001196870"/>
    </source>
</evidence>